<feature type="domain" description="Transferrin receptor-like dimerisation" evidence="4">
    <location>
        <begin position="644"/>
        <end position="770"/>
    </location>
</feature>
<dbReference type="Gene3D" id="1.20.930.40">
    <property type="entry name" value="Transferrin receptor-like, dimerisation domain"/>
    <property type="match status" value="1"/>
</dbReference>
<dbReference type="Gene3D" id="3.40.630.10">
    <property type="entry name" value="Zn peptidases"/>
    <property type="match status" value="1"/>
</dbReference>
<dbReference type="PANTHER" id="PTHR10404">
    <property type="entry name" value="N-ACETYLATED-ALPHA-LINKED ACIDIC DIPEPTIDASE"/>
    <property type="match status" value="1"/>
</dbReference>
<dbReference type="FunFam" id="3.50.30.30:FF:000008">
    <property type="entry name" value="Glutamate carboxypeptidase 2"/>
    <property type="match status" value="1"/>
</dbReference>
<keyword evidence="7" id="KW-1185">Reference proteome</keyword>
<dbReference type="GO" id="GO:0004180">
    <property type="term" value="F:carboxypeptidase activity"/>
    <property type="evidence" value="ECO:0007669"/>
    <property type="project" value="TreeGrafter"/>
</dbReference>
<keyword evidence="2" id="KW-0812">Transmembrane</keyword>
<dbReference type="CDD" id="cd08022">
    <property type="entry name" value="M28_PSMA_like"/>
    <property type="match status" value="1"/>
</dbReference>
<evidence type="ECO:0000313" key="6">
    <source>
        <dbReference type="EMBL" id="KAJ5117023.1"/>
    </source>
</evidence>
<evidence type="ECO:0000259" key="3">
    <source>
        <dbReference type="Pfam" id="PF02225"/>
    </source>
</evidence>
<dbReference type="InterPro" id="IPR046450">
    <property type="entry name" value="PA_dom_sf"/>
</dbReference>
<protein>
    <submittedName>
        <fullName evidence="6">Peptidase M28</fullName>
    </submittedName>
</protein>
<dbReference type="AlphaFoldDB" id="A0A9W9GF98"/>
<keyword evidence="2" id="KW-0472">Membrane</keyword>
<keyword evidence="2" id="KW-1133">Transmembrane helix</keyword>
<reference evidence="6" key="2">
    <citation type="journal article" date="2023" name="IMA Fungus">
        <title>Comparative genomic study of the Penicillium genus elucidates a diverse pangenome and 15 lateral gene transfer events.</title>
        <authorList>
            <person name="Petersen C."/>
            <person name="Sorensen T."/>
            <person name="Nielsen M.R."/>
            <person name="Sondergaard T.E."/>
            <person name="Sorensen J.L."/>
            <person name="Fitzpatrick D.A."/>
            <person name="Frisvad J.C."/>
            <person name="Nielsen K.L."/>
        </authorList>
    </citation>
    <scope>NUCLEOTIDE SEQUENCE</scope>
    <source>
        <strain evidence="6">IBT 30069</strain>
    </source>
</reference>
<comment type="similarity">
    <text evidence="1">Belongs to the peptidase M28 family. M28B subfamily.</text>
</comment>
<proteinExistence type="inferred from homology"/>
<dbReference type="Proteomes" id="UP001149165">
    <property type="component" value="Unassembled WGS sequence"/>
</dbReference>
<evidence type="ECO:0000313" key="7">
    <source>
        <dbReference type="Proteomes" id="UP001149165"/>
    </source>
</evidence>
<name>A0A9W9GF98_9EURO</name>
<dbReference type="Gene3D" id="3.50.30.30">
    <property type="match status" value="1"/>
</dbReference>
<feature type="domain" description="Peptidase M28" evidence="5">
    <location>
        <begin position="396"/>
        <end position="583"/>
    </location>
</feature>
<organism evidence="6 7">
    <name type="scientific">Penicillium angulare</name>
    <dbReference type="NCBI Taxonomy" id="116970"/>
    <lineage>
        <taxon>Eukaryota</taxon>
        <taxon>Fungi</taxon>
        <taxon>Dikarya</taxon>
        <taxon>Ascomycota</taxon>
        <taxon>Pezizomycotina</taxon>
        <taxon>Eurotiomycetes</taxon>
        <taxon>Eurotiomycetidae</taxon>
        <taxon>Eurotiales</taxon>
        <taxon>Aspergillaceae</taxon>
        <taxon>Penicillium</taxon>
    </lineage>
</organism>
<dbReference type="SUPFAM" id="SSF52025">
    <property type="entry name" value="PA domain"/>
    <property type="match status" value="1"/>
</dbReference>
<dbReference type="Pfam" id="PF04389">
    <property type="entry name" value="Peptidase_M28"/>
    <property type="match status" value="1"/>
</dbReference>
<feature type="domain" description="PA" evidence="3">
    <location>
        <begin position="205"/>
        <end position="281"/>
    </location>
</feature>
<dbReference type="InterPro" id="IPR039373">
    <property type="entry name" value="Peptidase_M28B"/>
</dbReference>
<dbReference type="Pfam" id="PF04253">
    <property type="entry name" value="TFR_dimer"/>
    <property type="match status" value="1"/>
</dbReference>
<dbReference type="CDD" id="cd02121">
    <property type="entry name" value="PA_GCPII_like"/>
    <property type="match status" value="1"/>
</dbReference>
<evidence type="ECO:0000259" key="5">
    <source>
        <dbReference type="Pfam" id="PF04389"/>
    </source>
</evidence>
<sequence>MREKTMASSETTPLLAVHVAPQRYRYTHHTIRRGCTFLLASLLAIATILFLIPSAILPRDHGSIWSYLPWAHPLPHDSWPQGNGLPYDQLQQILLNTPSAAKAREWSSYYTAGPHLAGKNLSQALWTLEKWKEFGVEDTTLASYDIYLNYPLGHRLALLKKSDDKTEVTFEATLEEDQLDEDPTSSLPDRVPVFHGYSASGNATAQFVYANFGTYKDYEDLVNANITLEGKIAIVKYGRIFRGLKVKRAQELGMVGVLIYDDPQEDGEITEENGYETYPNGPARNPSAIQRGSTQFLSILPGDPTTPGYASKPGVERQDPHNSIPSIPSLPISYKEVLPFLKALNGHGPKATDFNQYWQGGGLTYKGVEYNIGPSPEDVVINLNNEQEYVTTPLWNVIGVIKGTIPDEVIVLGNHRDAWIAGGAGDPNSGSAALNEVIRSFGEALKLGWKPLRTIVFASWDGEEYGLLGSTEWVEENLPWLSKANVAYLNVDVAAAGTQFTPRAAPLLNQVIYEVAGRVQSPNQTVHGQTVADVWNGNIATMGSGSDFTAFQDFAGIASLDFGFGRGAKDPVYHYHSNYDSFAWMEKFGDADWSYHIACTKMWALAAARLVDSPVIAFSAADYASGLYTYLRRAEPSALPETHFDFAPLDTAILEFKSSAEAFDAYADSLTEQLHEDVPWYHWWKKVRLYFQIRVANDKYKGLERAFLYEPGLDGRDWFKHVVFAPGIWTGYSGATYPGLVESLEAGDIANAEKWSKIIQERVNAATSLLA</sequence>
<evidence type="ECO:0000256" key="1">
    <source>
        <dbReference type="ARBA" id="ARBA00005634"/>
    </source>
</evidence>
<evidence type="ECO:0000259" key="4">
    <source>
        <dbReference type="Pfam" id="PF04253"/>
    </source>
</evidence>
<dbReference type="EMBL" id="JAPQKH010000001">
    <property type="protein sequence ID" value="KAJ5117023.1"/>
    <property type="molecule type" value="Genomic_DNA"/>
</dbReference>
<dbReference type="InterPro" id="IPR007484">
    <property type="entry name" value="Peptidase_M28"/>
</dbReference>
<dbReference type="InterPro" id="IPR003137">
    <property type="entry name" value="PA_domain"/>
</dbReference>
<dbReference type="FunFam" id="3.40.630.10:FF:000101">
    <property type="entry name" value="N-acetylated alpha-linked acidic dipeptidase like 1"/>
    <property type="match status" value="1"/>
</dbReference>
<dbReference type="InterPro" id="IPR036757">
    <property type="entry name" value="TFR-like_dimer_dom_sf"/>
</dbReference>
<dbReference type="Pfam" id="PF02225">
    <property type="entry name" value="PA"/>
    <property type="match status" value="1"/>
</dbReference>
<feature type="transmembrane region" description="Helical" evidence="2">
    <location>
        <begin position="35"/>
        <end position="57"/>
    </location>
</feature>
<dbReference type="OrthoDB" id="5841748at2759"/>
<evidence type="ECO:0000256" key="2">
    <source>
        <dbReference type="SAM" id="Phobius"/>
    </source>
</evidence>
<comment type="caution">
    <text evidence="6">The sequence shown here is derived from an EMBL/GenBank/DDBJ whole genome shotgun (WGS) entry which is preliminary data.</text>
</comment>
<gene>
    <name evidence="6" type="ORF">N7456_001371</name>
</gene>
<dbReference type="InterPro" id="IPR007365">
    <property type="entry name" value="TFR-like_dimer_dom"/>
</dbReference>
<dbReference type="PANTHER" id="PTHR10404:SF46">
    <property type="entry name" value="VACUOLAR PROTEIN SORTING-ASSOCIATED PROTEIN 70"/>
    <property type="match status" value="1"/>
</dbReference>
<dbReference type="SUPFAM" id="SSF47672">
    <property type="entry name" value="Transferrin receptor-like dimerisation domain"/>
    <property type="match status" value="1"/>
</dbReference>
<reference evidence="6" key="1">
    <citation type="submission" date="2022-11" db="EMBL/GenBank/DDBJ databases">
        <authorList>
            <person name="Petersen C."/>
        </authorList>
    </citation>
    <scope>NUCLEOTIDE SEQUENCE</scope>
    <source>
        <strain evidence="6">IBT 30069</strain>
    </source>
</reference>
<accession>A0A9W9GF98</accession>
<dbReference type="SUPFAM" id="SSF53187">
    <property type="entry name" value="Zn-dependent exopeptidases"/>
    <property type="match status" value="1"/>
</dbReference>